<protein>
    <recommendedName>
        <fullName evidence="3">Secreted protein</fullName>
    </recommendedName>
</protein>
<feature type="signal peptide" evidence="1">
    <location>
        <begin position="1"/>
        <end position="16"/>
    </location>
</feature>
<dbReference type="EMBL" id="GBXM01049227">
    <property type="protein sequence ID" value="JAH59350.1"/>
    <property type="molecule type" value="Transcribed_RNA"/>
</dbReference>
<reference evidence="2" key="1">
    <citation type="submission" date="2014-11" db="EMBL/GenBank/DDBJ databases">
        <authorList>
            <person name="Amaro Gonzalez C."/>
        </authorList>
    </citation>
    <scope>NUCLEOTIDE SEQUENCE</scope>
</reference>
<keyword evidence="1" id="KW-0732">Signal</keyword>
<proteinExistence type="predicted"/>
<organism evidence="2">
    <name type="scientific">Anguilla anguilla</name>
    <name type="common">European freshwater eel</name>
    <name type="synonym">Muraena anguilla</name>
    <dbReference type="NCBI Taxonomy" id="7936"/>
    <lineage>
        <taxon>Eukaryota</taxon>
        <taxon>Metazoa</taxon>
        <taxon>Chordata</taxon>
        <taxon>Craniata</taxon>
        <taxon>Vertebrata</taxon>
        <taxon>Euteleostomi</taxon>
        <taxon>Actinopterygii</taxon>
        <taxon>Neopterygii</taxon>
        <taxon>Teleostei</taxon>
        <taxon>Anguilliformes</taxon>
        <taxon>Anguillidae</taxon>
        <taxon>Anguilla</taxon>
    </lineage>
</organism>
<sequence>MIIYFFWLYLNFTVDCHSCGSPQQNKPSHVKIQVRLFSSWALGHGRGYIISTNIKTDKRNPKASRK</sequence>
<evidence type="ECO:0008006" key="3">
    <source>
        <dbReference type="Google" id="ProtNLM"/>
    </source>
</evidence>
<dbReference type="AlphaFoldDB" id="A0A0E9U2F4"/>
<accession>A0A0E9U2F4</accession>
<name>A0A0E9U2F4_ANGAN</name>
<evidence type="ECO:0000313" key="2">
    <source>
        <dbReference type="EMBL" id="JAH59350.1"/>
    </source>
</evidence>
<reference evidence="2" key="2">
    <citation type="journal article" date="2015" name="Fish Shellfish Immunol.">
        <title>Early steps in the European eel (Anguilla anguilla)-Vibrio vulnificus interaction in the gills: Role of the RtxA13 toxin.</title>
        <authorList>
            <person name="Callol A."/>
            <person name="Pajuelo D."/>
            <person name="Ebbesson L."/>
            <person name="Teles M."/>
            <person name="MacKenzie S."/>
            <person name="Amaro C."/>
        </authorList>
    </citation>
    <scope>NUCLEOTIDE SEQUENCE</scope>
</reference>
<feature type="chain" id="PRO_5002433663" description="Secreted protein" evidence="1">
    <location>
        <begin position="17"/>
        <end position="66"/>
    </location>
</feature>
<evidence type="ECO:0000256" key="1">
    <source>
        <dbReference type="SAM" id="SignalP"/>
    </source>
</evidence>